<dbReference type="InterPro" id="IPR036365">
    <property type="entry name" value="PGBD-like_sf"/>
</dbReference>
<proteinExistence type="predicted"/>
<sequence length="381" mass="40873">MQITRRLATFGLLAGGLSACSAGMSAPLAPAPAEEVMPSVPNPGWDAWVQNFRGRALSRGVSAATFDRAFADAGYMPGVIERDRNQTEFTRTLEDYLQIAAGPKKVELGRDAFARQRANLAAIEARYGVPAEIVAAIWGVESNFGTRRGAIPVVSALSTLAYDGRRGEFFESQLTEALKILQNGDVTPDRMTGSWAGAMGHTQFIPTSYAALAVDFTGDGRRDIWSDDPTDALASTANYLARNGWRRGEPWGHVITPGNPGSGGTVIQPQPGGPQFRVFHNFNVIKRYNNSTNYALGVGHLSDRLTGAPAIEGPFPPDRYGLTKVQRLDLQRRLNVAGFDAGDPDGVLGSQTESAIRAFQQSRGLPVTGEPSIELLRALGG</sequence>
<feature type="signal peptide" evidence="1">
    <location>
        <begin position="1"/>
        <end position="21"/>
    </location>
</feature>
<dbReference type="InterPro" id="IPR006311">
    <property type="entry name" value="TAT_signal"/>
</dbReference>
<dbReference type="CDD" id="cd13399">
    <property type="entry name" value="Slt35-like"/>
    <property type="match status" value="1"/>
</dbReference>
<dbReference type="SUPFAM" id="SSF47090">
    <property type="entry name" value="PGBD-like"/>
    <property type="match status" value="1"/>
</dbReference>
<dbReference type="PANTHER" id="PTHR30163">
    <property type="entry name" value="MEMBRANE-BOUND LYTIC MUREIN TRANSGLYCOSYLASE B"/>
    <property type="match status" value="1"/>
</dbReference>
<reference evidence="4 5" key="1">
    <citation type="submission" date="2017-03" db="EMBL/GenBank/DDBJ databases">
        <authorList>
            <person name="Afonso C.L."/>
            <person name="Miller P.J."/>
            <person name="Scott M.A."/>
            <person name="Spackman E."/>
            <person name="Goraichik I."/>
            <person name="Dimitrov K.M."/>
            <person name="Suarez D.L."/>
            <person name="Swayne D.E."/>
        </authorList>
    </citation>
    <scope>NUCLEOTIDE SEQUENCE [LARGE SCALE GENOMIC DNA]</scope>
    <source>
        <strain evidence="4 5">CECT 7066</strain>
    </source>
</reference>
<dbReference type="Gene3D" id="1.10.8.350">
    <property type="entry name" value="Bacterial muramidase"/>
    <property type="match status" value="1"/>
</dbReference>
<dbReference type="InterPro" id="IPR031304">
    <property type="entry name" value="SLT_2"/>
</dbReference>
<evidence type="ECO:0000259" key="3">
    <source>
        <dbReference type="Pfam" id="PF13406"/>
    </source>
</evidence>
<gene>
    <name evidence="4" type="primary">mltB_5</name>
    <name evidence="4" type="ORF">PAM7066_03206</name>
</gene>
<keyword evidence="1" id="KW-0732">Signal</keyword>
<dbReference type="GO" id="GO:0008933">
    <property type="term" value="F:peptidoglycan lytic transglycosylase activity"/>
    <property type="evidence" value="ECO:0007669"/>
    <property type="project" value="TreeGrafter"/>
</dbReference>
<dbReference type="FunFam" id="1.10.8.350:FF:000001">
    <property type="entry name" value="Lytic murein transglycosylase B"/>
    <property type="match status" value="1"/>
</dbReference>
<protein>
    <submittedName>
        <fullName evidence="4">Membrane-bound lytic murein transglycosylase B</fullName>
        <ecNumber evidence="4">4.2.2.-</ecNumber>
    </submittedName>
</protein>
<dbReference type="PROSITE" id="PS51257">
    <property type="entry name" value="PROKAR_LIPOPROTEIN"/>
    <property type="match status" value="1"/>
</dbReference>
<evidence type="ECO:0000259" key="2">
    <source>
        <dbReference type="Pfam" id="PF01471"/>
    </source>
</evidence>
<organism evidence="4 5">
    <name type="scientific">Palleronia marisminoris</name>
    <dbReference type="NCBI Taxonomy" id="315423"/>
    <lineage>
        <taxon>Bacteria</taxon>
        <taxon>Pseudomonadati</taxon>
        <taxon>Pseudomonadota</taxon>
        <taxon>Alphaproteobacteria</taxon>
        <taxon>Rhodobacterales</taxon>
        <taxon>Roseobacteraceae</taxon>
        <taxon>Palleronia</taxon>
    </lineage>
</organism>
<feature type="domain" description="Transglycosylase SLT" evidence="3">
    <location>
        <begin position="268"/>
        <end position="303"/>
    </location>
</feature>
<dbReference type="InterPro" id="IPR011970">
    <property type="entry name" value="MltB_2"/>
</dbReference>
<evidence type="ECO:0000313" key="4">
    <source>
        <dbReference type="EMBL" id="SLN64619.1"/>
    </source>
</evidence>
<dbReference type="Pfam" id="PF01471">
    <property type="entry name" value="PG_binding_1"/>
    <property type="match status" value="1"/>
</dbReference>
<name>A0A1Y5TI22_9RHOB</name>
<dbReference type="PROSITE" id="PS51318">
    <property type="entry name" value="TAT"/>
    <property type="match status" value="1"/>
</dbReference>
<dbReference type="InterPro" id="IPR036366">
    <property type="entry name" value="PGBDSf"/>
</dbReference>
<feature type="domain" description="Peptidoglycan binding-like" evidence="2">
    <location>
        <begin position="327"/>
        <end position="379"/>
    </location>
</feature>
<dbReference type="PANTHER" id="PTHR30163:SF8">
    <property type="entry name" value="LYTIC MUREIN TRANSGLYCOSYLASE"/>
    <property type="match status" value="1"/>
</dbReference>
<evidence type="ECO:0000256" key="1">
    <source>
        <dbReference type="SAM" id="SignalP"/>
    </source>
</evidence>
<dbReference type="InterPro" id="IPR043426">
    <property type="entry name" value="MltB-like"/>
</dbReference>
<dbReference type="Proteomes" id="UP000193870">
    <property type="component" value="Unassembled WGS sequence"/>
</dbReference>
<dbReference type="RefSeq" id="WP_085855182.1">
    <property type="nucleotide sequence ID" value="NZ_FOPF01000012.1"/>
</dbReference>
<dbReference type="GO" id="GO:0009253">
    <property type="term" value="P:peptidoglycan catabolic process"/>
    <property type="evidence" value="ECO:0007669"/>
    <property type="project" value="TreeGrafter"/>
</dbReference>
<dbReference type="InterPro" id="IPR023346">
    <property type="entry name" value="Lysozyme-like_dom_sf"/>
</dbReference>
<dbReference type="SUPFAM" id="SSF53955">
    <property type="entry name" value="Lysozyme-like"/>
    <property type="match status" value="1"/>
</dbReference>
<feature type="chain" id="PRO_5010991664" evidence="1">
    <location>
        <begin position="22"/>
        <end position="381"/>
    </location>
</feature>
<evidence type="ECO:0000313" key="5">
    <source>
        <dbReference type="Proteomes" id="UP000193870"/>
    </source>
</evidence>
<dbReference type="Gene3D" id="1.10.101.10">
    <property type="entry name" value="PGBD-like superfamily/PGBD"/>
    <property type="match status" value="1"/>
</dbReference>
<dbReference type="EC" id="4.2.2.-" evidence="4"/>
<dbReference type="Pfam" id="PF13406">
    <property type="entry name" value="SLT_2"/>
    <property type="match status" value="2"/>
</dbReference>
<dbReference type="Gene3D" id="1.10.530.10">
    <property type="match status" value="2"/>
</dbReference>
<dbReference type="OrthoDB" id="9808544at2"/>
<accession>A0A1Y5TI22</accession>
<dbReference type="EMBL" id="FWFV01000011">
    <property type="protein sequence ID" value="SLN64619.1"/>
    <property type="molecule type" value="Genomic_DNA"/>
</dbReference>
<dbReference type="NCBIfam" id="TIGR02283">
    <property type="entry name" value="MltB_2"/>
    <property type="match status" value="1"/>
</dbReference>
<dbReference type="AlphaFoldDB" id="A0A1Y5TI22"/>
<dbReference type="InterPro" id="IPR002477">
    <property type="entry name" value="Peptidoglycan-bd-like"/>
</dbReference>
<keyword evidence="5" id="KW-1185">Reference proteome</keyword>
<feature type="domain" description="Transglycosylase SLT" evidence="3">
    <location>
        <begin position="46"/>
        <end position="255"/>
    </location>
</feature>
<dbReference type="STRING" id="315423.SAMN04488020_11232"/>
<keyword evidence="4" id="KW-0456">Lyase</keyword>